<dbReference type="InterPro" id="IPR009057">
    <property type="entry name" value="Homeodomain-like_sf"/>
</dbReference>
<evidence type="ECO:0000313" key="6">
    <source>
        <dbReference type="EMBL" id="AIQ93258.1"/>
    </source>
</evidence>
<dbReference type="InterPro" id="IPR032687">
    <property type="entry name" value="AraC-type_N"/>
</dbReference>
<gene>
    <name evidence="6" type="ORF">MOC_5503</name>
</gene>
<proteinExistence type="predicted"/>
<name>A0A089P5C8_9HYPH</name>
<dbReference type="InterPro" id="IPR018060">
    <property type="entry name" value="HTH_AraC"/>
</dbReference>
<dbReference type="Pfam" id="PF12625">
    <property type="entry name" value="Arabinose_bd"/>
    <property type="match status" value="1"/>
</dbReference>
<evidence type="ECO:0000313" key="7">
    <source>
        <dbReference type="Proteomes" id="UP000029492"/>
    </source>
</evidence>
<sequence length="429" mass="47065">MTSRLALVCEDSCDSLEFFHPSDADLSPSVETVHGGVASATRAALRELGADPVHILREAGCDRWASGDDASPISNAALGRVLQLGANRTRCGHLGLLVGQRIALAKLGPSNILIRNAATIGDALHVLETRPWAWTCGSAVRLFVEADLALLHYFPYETGATAVGLQAEGALATVVNIVRALCGARWSPSELLLPRAPPEQTDPYWHFFRAPVRFDQEWAALAFPARLLEQPVPGADRTAHRIAEGRIRQVGAAAPLPMSDRLRRLLRAEFIQDPWSGQAVARHLAVHRRTLSRRLRAEGTSFRSVATQIRFETAQQLLADTNMTLAQISACLGFSEAAAFTHAFRRWSGTTPSIWRRGSRPPDAAADPGPPDPVPLPEWTERTGLSGRPWAPRPRSPDDRFPMDGRQHWSIEHKNPDCMASPGEFRRSR</sequence>
<reference evidence="6 7" key="1">
    <citation type="journal article" date="2014" name="PLoS ONE">
        <title>Genome Information of Methylobacterium oryzae, a Plant-Probiotic Methylotroph in the Phyllosphere.</title>
        <authorList>
            <person name="Kwak M.J."/>
            <person name="Jeong H."/>
            <person name="Madhaiyan M."/>
            <person name="Lee Y."/>
            <person name="Sa T.M."/>
            <person name="Oh T.K."/>
            <person name="Kim J.F."/>
        </authorList>
    </citation>
    <scope>NUCLEOTIDE SEQUENCE [LARGE SCALE GENOMIC DNA]</scope>
    <source>
        <strain evidence="6 7">CBMB20</strain>
    </source>
</reference>
<keyword evidence="2" id="KW-0238">DNA-binding</keyword>
<dbReference type="Proteomes" id="UP000029492">
    <property type="component" value="Chromosome"/>
</dbReference>
<dbReference type="SUPFAM" id="SSF46689">
    <property type="entry name" value="Homeodomain-like"/>
    <property type="match status" value="1"/>
</dbReference>
<feature type="domain" description="HTH araC/xylS-type" evidence="5">
    <location>
        <begin position="260"/>
        <end position="358"/>
    </location>
</feature>
<dbReference type="PROSITE" id="PS01124">
    <property type="entry name" value="HTH_ARAC_FAMILY_2"/>
    <property type="match status" value="1"/>
</dbReference>
<dbReference type="Gene3D" id="1.10.10.60">
    <property type="entry name" value="Homeodomain-like"/>
    <property type="match status" value="1"/>
</dbReference>
<feature type="compositionally biased region" description="Basic and acidic residues" evidence="4">
    <location>
        <begin position="395"/>
        <end position="416"/>
    </location>
</feature>
<keyword evidence="3" id="KW-0804">Transcription</keyword>
<dbReference type="STRING" id="693986.MOC_5503"/>
<evidence type="ECO:0000256" key="1">
    <source>
        <dbReference type="ARBA" id="ARBA00023015"/>
    </source>
</evidence>
<keyword evidence="7" id="KW-1185">Reference proteome</keyword>
<evidence type="ECO:0000256" key="3">
    <source>
        <dbReference type="ARBA" id="ARBA00023163"/>
    </source>
</evidence>
<dbReference type="eggNOG" id="COG2207">
    <property type="taxonomic scope" value="Bacteria"/>
</dbReference>
<dbReference type="EMBL" id="CP003811">
    <property type="protein sequence ID" value="AIQ93258.1"/>
    <property type="molecule type" value="Genomic_DNA"/>
</dbReference>
<keyword evidence="1" id="KW-0805">Transcription regulation</keyword>
<dbReference type="HOGENOM" id="CLU_047522_1_2_5"/>
<dbReference type="PANTHER" id="PTHR47894">
    <property type="entry name" value="HTH-TYPE TRANSCRIPTIONAL REGULATOR GADX"/>
    <property type="match status" value="1"/>
</dbReference>
<dbReference type="GO" id="GO:0000976">
    <property type="term" value="F:transcription cis-regulatory region binding"/>
    <property type="evidence" value="ECO:0007669"/>
    <property type="project" value="TreeGrafter"/>
</dbReference>
<evidence type="ECO:0000256" key="2">
    <source>
        <dbReference type="ARBA" id="ARBA00023125"/>
    </source>
</evidence>
<dbReference type="Pfam" id="PF12833">
    <property type="entry name" value="HTH_18"/>
    <property type="match status" value="1"/>
</dbReference>
<evidence type="ECO:0000259" key="5">
    <source>
        <dbReference type="PROSITE" id="PS01124"/>
    </source>
</evidence>
<dbReference type="GO" id="GO:0003700">
    <property type="term" value="F:DNA-binding transcription factor activity"/>
    <property type="evidence" value="ECO:0007669"/>
    <property type="project" value="InterPro"/>
</dbReference>
<dbReference type="SMART" id="SM00342">
    <property type="entry name" value="HTH_ARAC"/>
    <property type="match status" value="1"/>
</dbReference>
<feature type="region of interest" description="Disordered" evidence="4">
    <location>
        <begin position="351"/>
        <end position="429"/>
    </location>
</feature>
<dbReference type="GO" id="GO:0005829">
    <property type="term" value="C:cytosol"/>
    <property type="evidence" value="ECO:0007669"/>
    <property type="project" value="TreeGrafter"/>
</dbReference>
<dbReference type="AlphaFoldDB" id="A0A089P5C8"/>
<evidence type="ECO:0000256" key="4">
    <source>
        <dbReference type="SAM" id="MobiDB-lite"/>
    </source>
</evidence>
<dbReference type="PANTHER" id="PTHR47894:SF4">
    <property type="entry name" value="HTH-TYPE TRANSCRIPTIONAL REGULATOR GADX"/>
    <property type="match status" value="1"/>
</dbReference>
<organism evidence="6 7">
    <name type="scientific">Methylobacterium oryzae CBMB20</name>
    <dbReference type="NCBI Taxonomy" id="693986"/>
    <lineage>
        <taxon>Bacteria</taxon>
        <taxon>Pseudomonadati</taxon>
        <taxon>Pseudomonadota</taxon>
        <taxon>Alphaproteobacteria</taxon>
        <taxon>Hyphomicrobiales</taxon>
        <taxon>Methylobacteriaceae</taxon>
        <taxon>Methylobacterium</taxon>
    </lineage>
</organism>
<dbReference type="KEGG" id="mor:MOC_5503"/>
<protein>
    <submittedName>
        <fullName evidence="6">AraC family transcriptional regulator</fullName>
    </submittedName>
</protein>
<accession>A0A089P5C8</accession>